<dbReference type="GO" id="GO:1900376">
    <property type="term" value="P:regulation of secondary metabolite biosynthetic process"/>
    <property type="evidence" value="ECO:0007669"/>
    <property type="project" value="TreeGrafter"/>
</dbReference>
<evidence type="ECO:0000256" key="5">
    <source>
        <dbReference type="ARBA" id="ARBA00023125"/>
    </source>
</evidence>
<dbReference type="SUPFAM" id="SSF46785">
    <property type="entry name" value="Winged helix' DNA-binding domain"/>
    <property type="match status" value="1"/>
</dbReference>
<feature type="binding site" evidence="7">
    <location>
        <position position="159"/>
    </location>
    <ligand>
        <name>Zn(2+)</name>
        <dbReference type="ChEBI" id="CHEBI:29105"/>
    </ligand>
</feature>
<evidence type="ECO:0000256" key="6">
    <source>
        <dbReference type="ARBA" id="ARBA00023163"/>
    </source>
</evidence>
<dbReference type="EMBL" id="AP021858">
    <property type="protein sequence ID" value="BBO23304.1"/>
    <property type="molecule type" value="Genomic_DNA"/>
</dbReference>
<comment type="similarity">
    <text evidence="1">Belongs to the Fur family.</text>
</comment>
<evidence type="ECO:0000256" key="7">
    <source>
        <dbReference type="PIRSR" id="PIRSR602481-1"/>
    </source>
</evidence>
<keyword evidence="6" id="KW-0804">Transcription</keyword>
<protein>
    <submittedName>
        <fullName evidence="9">Fe2+ or Zn2+ uptake regulation protein</fullName>
    </submittedName>
</protein>
<dbReference type="Gene3D" id="3.30.1490.190">
    <property type="match status" value="1"/>
</dbReference>
<dbReference type="Proteomes" id="UP000662873">
    <property type="component" value="Chromosome"/>
</dbReference>
<keyword evidence="8" id="KW-0408">Iron</keyword>
<sequence length="167" mass="18137">MRASQDPIEARKCNVADQKLAESFERAAIAHLKSEGYRVTNPRRLVVRELAAVNRPLPPSEIHEKIAGSGSSIDLVSVYRILHALESVGLIHHIAAMDGYLACRSDAGSEHHAAHFICSRCGCVDEQVLDETACRSIEGQGREAGFATGSFRVEVLGTCRHCRGTEG</sequence>
<keyword evidence="5" id="KW-0238">DNA-binding</keyword>
<dbReference type="GO" id="GO:0005829">
    <property type="term" value="C:cytosol"/>
    <property type="evidence" value="ECO:0007669"/>
    <property type="project" value="TreeGrafter"/>
</dbReference>
<comment type="cofactor">
    <cofactor evidence="7">
        <name>Zn(2+)</name>
        <dbReference type="ChEBI" id="CHEBI:29105"/>
    </cofactor>
    <text evidence="7">Binds 1 zinc ion per subunit.</text>
</comment>
<gene>
    <name evidence="9" type="ORF">NPRO_08990</name>
</gene>
<feature type="binding site" evidence="7">
    <location>
        <position position="162"/>
    </location>
    <ligand>
        <name>Zn(2+)</name>
        <dbReference type="ChEBI" id="CHEBI:29105"/>
    </ligand>
</feature>
<dbReference type="GO" id="GO:0008270">
    <property type="term" value="F:zinc ion binding"/>
    <property type="evidence" value="ECO:0007669"/>
    <property type="project" value="TreeGrafter"/>
</dbReference>
<reference evidence="9" key="1">
    <citation type="journal article" name="DNA Res.">
        <title>The physiological potential of anammox bacteria as revealed by their core genome structure.</title>
        <authorList>
            <person name="Okubo T."/>
            <person name="Toyoda A."/>
            <person name="Fukuhara K."/>
            <person name="Uchiyama I."/>
            <person name="Harigaya Y."/>
            <person name="Kuroiwa M."/>
            <person name="Suzuki T."/>
            <person name="Murakami Y."/>
            <person name="Suwa Y."/>
            <person name="Takami H."/>
        </authorList>
    </citation>
    <scope>NUCLEOTIDE SEQUENCE</scope>
    <source>
        <strain evidence="9">317325-2</strain>
    </source>
</reference>
<comment type="cofactor">
    <cofactor evidence="8">
        <name>Mn(2+)</name>
        <dbReference type="ChEBI" id="CHEBI:29035"/>
    </cofactor>
    <cofactor evidence="8">
        <name>Fe(2+)</name>
        <dbReference type="ChEBI" id="CHEBI:29033"/>
    </cofactor>
    <text evidence="8">Binds 1 Mn(2+) or Fe(2+) ion per subunit.</text>
</comment>
<evidence type="ECO:0000256" key="1">
    <source>
        <dbReference type="ARBA" id="ARBA00007957"/>
    </source>
</evidence>
<dbReference type="GO" id="GO:0045892">
    <property type="term" value="P:negative regulation of DNA-templated transcription"/>
    <property type="evidence" value="ECO:0007669"/>
    <property type="project" value="TreeGrafter"/>
</dbReference>
<evidence type="ECO:0000256" key="3">
    <source>
        <dbReference type="ARBA" id="ARBA00022833"/>
    </source>
</evidence>
<dbReference type="Pfam" id="PF01475">
    <property type="entry name" value="FUR"/>
    <property type="match status" value="1"/>
</dbReference>
<feature type="binding site" evidence="7">
    <location>
        <position position="121"/>
    </location>
    <ligand>
        <name>Zn(2+)</name>
        <dbReference type="ChEBI" id="CHEBI:29105"/>
    </ligand>
</feature>
<name>A0A809SDT1_9BACT</name>
<dbReference type="InterPro" id="IPR043135">
    <property type="entry name" value="Fur_C"/>
</dbReference>
<dbReference type="InterPro" id="IPR002481">
    <property type="entry name" value="FUR"/>
</dbReference>
<dbReference type="GO" id="GO:0000976">
    <property type="term" value="F:transcription cis-regulatory region binding"/>
    <property type="evidence" value="ECO:0007669"/>
    <property type="project" value="TreeGrafter"/>
</dbReference>
<dbReference type="PANTHER" id="PTHR33202:SF6">
    <property type="entry name" value="ZINC UPTAKE REGULATION PROTEIN"/>
    <property type="match status" value="1"/>
</dbReference>
<dbReference type="GO" id="GO:0003700">
    <property type="term" value="F:DNA-binding transcription factor activity"/>
    <property type="evidence" value="ECO:0007669"/>
    <property type="project" value="InterPro"/>
</dbReference>
<feature type="binding site" evidence="8">
    <location>
        <position position="112"/>
    </location>
    <ligand>
        <name>Fe cation</name>
        <dbReference type="ChEBI" id="CHEBI:24875"/>
    </ligand>
</feature>
<evidence type="ECO:0000256" key="2">
    <source>
        <dbReference type="ARBA" id="ARBA00022491"/>
    </source>
</evidence>
<feature type="binding site" evidence="7">
    <location>
        <position position="118"/>
    </location>
    <ligand>
        <name>Zn(2+)</name>
        <dbReference type="ChEBI" id="CHEBI:29105"/>
    </ligand>
</feature>
<proteinExistence type="inferred from homology"/>
<dbReference type="CDD" id="cd07153">
    <property type="entry name" value="Fur_like"/>
    <property type="match status" value="1"/>
</dbReference>
<keyword evidence="7" id="KW-0479">Metal-binding</keyword>
<dbReference type="InterPro" id="IPR036390">
    <property type="entry name" value="WH_DNA-bd_sf"/>
</dbReference>
<keyword evidence="2" id="KW-0678">Repressor</keyword>
<evidence type="ECO:0000256" key="8">
    <source>
        <dbReference type="PIRSR" id="PIRSR602481-2"/>
    </source>
</evidence>
<accession>A0A809SDT1</accession>
<keyword evidence="3 7" id="KW-0862">Zinc</keyword>
<dbReference type="PANTHER" id="PTHR33202">
    <property type="entry name" value="ZINC UPTAKE REGULATION PROTEIN"/>
    <property type="match status" value="1"/>
</dbReference>
<evidence type="ECO:0000313" key="10">
    <source>
        <dbReference type="Proteomes" id="UP000662873"/>
    </source>
</evidence>
<evidence type="ECO:0000313" key="9">
    <source>
        <dbReference type="EMBL" id="BBO23304.1"/>
    </source>
</evidence>
<evidence type="ECO:0000256" key="4">
    <source>
        <dbReference type="ARBA" id="ARBA00023015"/>
    </source>
</evidence>
<dbReference type="InterPro" id="IPR036388">
    <property type="entry name" value="WH-like_DNA-bd_sf"/>
</dbReference>
<dbReference type="AlphaFoldDB" id="A0A809SDT1"/>
<organism evidence="9 10">
    <name type="scientific">Candidatus Nitrosymbiomonas proteolyticus</name>
    <dbReference type="NCBI Taxonomy" id="2608984"/>
    <lineage>
        <taxon>Bacteria</taxon>
        <taxon>Bacillati</taxon>
        <taxon>Armatimonadota</taxon>
        <taxon>Armatimonadota incertae sedis</taxon>
        <taxon>Candidatus Nitrosymbiomonas</taxon>
    </lineage>
</organism>
<dbReference type="KEGG" id="npy:NPRO_08990"/>
<dbReference type="Gene3D" id="1.10.10.10">
    <property type="entry name" value="Winged helix-like DNA-binding domain superfamily/Winged helix DNA-binding domain"/>
    <property type="match status" value="1"/>
</dbReference>
<keyword evidence="4" id="KW-0805">Transcription regulation</keyword>